<proteinExistence type="predicted"/>
<feature type="compositionally biased region" description="Low complexity" evidence="1">
    <location>
        <begin position="182"/>
        <end position="220"/>
    </location>
</feature>
<dbReference type="Proteomes" id="UP000306954">
    <property type="component" value="Unassembled WGS sequence"/>
</dbReference>
<reference evidence="2 3" key="1">
    <citation type="submission" date="2019-03" db="EMBL/GenBank/DDBJ databases">
        <title>Sequencing 23 genomes of Wallemia ichthyophaga.</title>
        <authorList>
            <person name="Gostincar C."/>
        </authorList>
    </citation>
    <scope>NUCLEOTIDE SEQUENCE [LARGE SCALE GENOMIC DNA]</scope>
    <source>
        <strain evidence="2 3">EXF-8621</strain>
    </source>
</reference>
<protein>
    <submittedName>
        <fullName evidence="2">Uncharacterized protein</fullName>
    </submittedName>
</protein>
<feature type="compositionally biased region" description="Basic and acidic residues" evidence="1">
    <location>
        <begin position="356"/>
        <end position="378"/>
    </location>
</feature>
<feature type="compositionally biased region" description="Polar residues" evidence="1">
    <location>
        <begin position="154"/>
        <end position="174"/>
    </location>
</feature>
<evidence type="ECO:0000313" key="3">
    <source>
        <dbReference type="Proteomes" id="UP000306954"/>
    </source>
</evidence>
<dbReference type="EMBL" id="SPOF01000002">
    <property type="protein sequence ID" value="TIB17016.1"/>
    <property type="molecule type" value="Genomic_DNA"/>
</dbReference>
<feature type="region of interest" description="Disordered" evidence="1">
    <location>
        <begin position="435"/>
        <end position="461"/>
    </location>
</feature>
<feature type="compositionally biased region" description="Polar residues" evidence="1">
    <location>
        <begin position="281"/>
        <end position="291"/>
    </location>
</feature>
<feature type="compositionally biased region" description="Pro residues" evidence="1">
    <location>
        <begin position="393"/>
        <end position="407"/>
    </location>
</feature>
<dbReference type="AlphaFoldDB" id="A0A4T0IEK6"/>
<evidence type="ECO:0000313" key="2">
    <source>
        <dbReference type="EMBL" id="TIB17016.1"/>
    </source>
</evidence>
<feature type="region of interest" description="Disordered" evidence="1">
    <location>
        <begin position="154"/>
        <end position="410"/>
    </location>
</feature>
<evidence type="ECO:0000256" key="1">
    <source>
        <dbReference type="SAM" id="MobiDB-lite"/>
    </source>
</evidence>
<gene>
    <name evidence="2" type="ORF">E3P90_00208</name>
</gene>
<accession>A0A4T0IEK6</accession>
<comment type="caution">
    <text evidence="2">The sequence shown here is derived from an EMBL/GenBank/DDBJ whole genome shotgun (WGS) entry which is preliminary data.</text>
</comment>
<sequence length="493" mass="54743">MSITSDSRSFISAESKAQPSNLVINVDYSPHFIRSYRECIADLHLQSYEIDSHVDSPRLMPTRNTINTAHTPRHTNTTQGSILDKLNNVQPISTQDLMLRIRPQSASTDHLISLEDAEDSEDAEDAKTKTDHAKGSVDFRHDILYQAINASFGDTTPNNFLNTDPSKSLSGGTRHSTKAGDSNYSYKSAKSAKSARSTKSLKHTPTPTTRTSSLLSSPPKSTHKPQMGVQVTHLKIPQQRIRGTPTIHKSLSTPLLSDQDSEVLDSPTPPPVPMKEAPRAKTQSYSCSSSAKKPERSIFNEIHAPIPSHSRSHSPTQTPTPALKTSAIDRRNRPPALELRQSTHRQIESKLGCLQEQKKAQEKSEKQSEVQSQKQDKHNSHKLPPDTTTLPSEHPPYLPPPPIPPLPQSTAILSNSFTRNVPSRLKDAPKLTRMRSETLPSPTTPIHSIKHRPTSSPTTTDQYSVTRLRGMLEQHVAQERSMWHSITSNTRHS</sequence>
<organism evidence="2 3">
    <name type="scientific">Wallemia ichthyophaga</name>
    <dbReference type="NCBI Taxonomy" id="245174"/>
    <lineage>
        <taxon>Eukaryota</taxon>
        <taxon>Fungi</taxon>
        <taxon>Dikarya</taxon>
        <taxon>Basidiomycota</taxon>
        <taxon>Wallemiomycotina</taxon>
        <taxon>Wallemiomycetes</taxon>
        <taxon>Wallemiales</taxon>
        <taxon>Wallemiaceae</taxon>
        <taxon>Wallemia</taxon>
    </lineage>
</organism>
<feature type="compositionally biased region" description="Polar residues" evidence="1">
    <location>
        <begin position="247"/>
        <end position="258"/>
    </location>
</feature>
<name>A0A4T0IEK6_WALIC</name>